<dbReference type="STRING" id="1317124.DW2_00630"/>
<dbReference type="Proteomes" id="UP000028607">
    <property type="component" value="Unassembled WGS sequence"/>
</dbReference>
<evidence type="ECO:0000313" key="3">
    <source>
        <dbReference type="Proteomes" id="UP000028607"/>
    </source>
</evidence>
<reference evidence="2 3" key="2">
    <citation type="journal article" date="2015" name="Antonie Van Leeuwenhoek">
        <title>Thioclava indica sp. nov., isolated from surface seawater of the Indian Ocean.</title>
        <authorList>
            <person name="Liu Y."/>
            <person name="Lai Q."/>
            <person name="Du J."/>
            <person name="Xu H."/>
            <person name="Jiang L."/>
            <person name="Shao Z."/>
        </authorList>
    </citation>
    <scope>NUCLEOTIDE SEQUENCE [LARGE SCALE GENOMIC DNA]</scope>
    <source>
        <strain evidence="2 3">13D2W-2</strain>
    </source>
</reference>
<feature type="compositionally biased region" description="Polar residues" evidence="1">
    <location>
        <begin position="110"/>
        <end position="122"/>
    </location>
</feature>
<comment type="caution">
    <text evidence="2">The sequence shown here is derived from an EMBL/GenBank/DDBJ whole genome shotgun (WGS) entry which is preliminary data.</text>
</comment>
<organism evidence="2 3">
    <name type="scientific">Thioclava atlantica</name>
    <dbReference type="NCBI Taxonomy" id="1317124"/>
    <lineage>
        <taxon>Bacteria</taxon>
        <taxon>Pseudomonadati</taxon>
        <taxon>Pseudomonadota</taxon>
        <taxon>Alphaproteobacteria</taxon>
        <taxon>Rhodobacterales</taxon>
        <taxon>Paracoccaceae</taxon>
        <taxon>Thioclava</taxon>
    </lineage>
</organism>
<keyword evidence="3" id="KW-1185">Reference proteome</keyword>
<gene>
    <name evidence="2" type="ORF">DW2_00630</name>
</gene>
<dbReference type="AlphaFoldDB" id="A0A085U0X1"/>
<protein>
    <submittedName>
        <fullName evidence="2">Uncharacterized protein</fullName>
    </submittedName>
</protein>
<evidence type="ECO:0000256" key="1">
    <source>
        <dbReference type="SAM" id="MobiDB-lite"/>
    </source>
</evidence>
<proteinExistence type="predicted"/>
<reference evidence="3" key="1">
    <citation type="submission" date="2013-04" db="EMBL/GenBank/DDBJ databases">
        <title>Thioclava sp. 13D2W-2 Genome Sequencing.</title>
        <authorList>
            <person name="Lai Q."/>
            <person name="Li G."/>
            <person name="Shao Z."/>
        </authorList>
    </citation>
    <scope>NUCLEOTIDE SEQUENCE [LARGE SCALE GENOMIC DNA]</scope>
    <source>
        <strain evidence="3">13D2W-2</strain>
    </source>
</reference>
<evidence type="ECO:0000313" key="2">
    <source>
        <dbReference type="EMBL" id="KFE36618.1"/>
    </source>
</evidence>
<dbReference type="PATRIC" id="fig|1317124.6.peg.119"/>
<feature type="region of interest" description="Disordered" evidence="1">
    <location>
        <begin position="103"/>
        <end position="122"/>
    </location>
</feature>
<dbReference type="EMBL" id="AQRC01000001">
    <property type="protein sequence ID" value="KFE36618.1"/>
    <property type="molecule type" value="Genomic_DNA"/>
</dbReference>
<sequence length="122" mass="13196">MAYLPTTSLAALRKAAQLASDRSVGLPSAQAYHEADSAEFAAGADAALEPQNTRLKNLEPDEAFDRLFHEAERRVLHLELQRRVAATTHLRAAFAAKVADGAFHQDPGFPQTSLKKPGSSSR</sequence>
<accession>A0A085U0X1</accession>
<dbReference type="RefSeq" id="WP_038142517.1">
    <property type="nucleotide sequence ID" value="NZ_AQRC01000001.1"/>
</dbReference>
<name>A0A085U0X1_9RHOB</name>